<dbReference type="AlphaFoldDB" id="A0A1G7QM18"/>
<reference evidence="3" key="1">
    <citation type="submission" date="2016-10" db="EMBL/GenBank/DDBJ databases">
        <authorList>
            <person name="Varghese N."/>
            <person name="Submissions S."/>
        </authorList>
    </citation>
    <scope>NUCLEOTIDE SEQUENCE [LARGE SCALE GENOMIC DNA]</scope>
    <source>
        <strain evidence="3">DSM 44526</strain>
    </source>
</reference>
<proteinExistence type="predicted"/>
<keyword evidence="3" id="KW-1185">Reference proteome</keyword>
<evidence type="ECO:0000313" key="3">
    <source>
        <dbReference type="Proteomes" id="UP000198863"/>
    </source>
</evidence>
<accession>A0A1G7QM18</accession>
<feature type="chain" id="PRO_5038960152" evidence="1">
    <location>
        <begin position="22"/>
        <end position="106"/>
    </location>
</feature>
<feature type="signal peptide" evidence="1">
    <location>
        <begin position="1"/>
        <end position="21"/>
    </location>
</feature>
<dbReference type="PROSITE" id="PS51257">
    <property type="entry name" value="PROKAR_LIPOPROTEIN"/>
    <property type="match status" value="1"/>
</dbReference>
<keyword evidence="1" id="KW-0732">Signal</keyword>
<dbReference type="OrthoDB" id="5197824at2"/>
<evidence type="ECO:0000256" key="1">
    <source>
        <dbReference type="SAM" id="SignalP"/>
    </source>
</evidence>
<organism evidence="2 3">
    <name type="scientific">Klenkia brasiliensis</name>
    <dbReference type="NCBI Taxonomy" id="333142"/>
    <lineage>
        <taxon>Bacteria</taxon>
        <taxon>Bacillati</taxon>
        <taxon>Actinomycetota</taxon>
        <taxon>Actinomycetes</taxon>
        <taxon>Geodermatophilales</taxon>
        <taxon>Geodermatophilaceae</taxon>
        <taxon>Klenkia</taxon>
    </lineage>
</organism>
<gene>
    <name evidence="2" type="ORF">SAMN05660324_1537</name>
</gene>
<dbReference type="Proteomes" id="UP000198863">
    <property type="component" value="Unassembled WGS sequence"/>
</dbReference>
<dbReference type="EMBL" id="FNCF01000002">
    <property type="protein sequence ID" value="SDF99601.1"/>
    <property type="molecule type" value="Genomic_DNA"/>
</dbReference>
<protein>
    <submittedName>
        <fullName evidence="2">Uncharacterized protein</fullName>
    </submittedName>
</protein>
<sequence length="106" mass="10218">MTSLRAARFAVPLLVAAAAVAGCSLSSDNVSCSGNSCTATLSGEGSEASILGTSLVFAGTQDGRATLSVGDAEVSCATGERVSAGPLSLTCTSVGDDSVELTASLG</sequence>
<dbReference type="RefSeq" id="WP_091060929.1">
    <property type="nucleotide sequence ID" value="NZ_FNCF01000002.1"/>
</dbReference>
<evidence type="ECO:0000313" key="2">
    <source>
        <dbReference type="EMBL" id="SDF99601.1"/>
    </source>
</evidence>
<name>A0A1G7QM18_9ACTN</name>